<dbReference type="Proteomes" id="UP000438476">
    <property type="component" value="Unassembled WGS sequence"/>
</dbReference>
<dbReference type="OrthoDB" id="136232at2"/>
<evidence type="ECO:0000256" key="4">
    <source>
        <dbReference type="ARBA" id="ARBA00022679"/>
    </source>
</evidence>
<sequence>MIVRPRQVGARGAHRAFDDVLSRSSAFAEGQQWLCFIWGLYIGLRILALIPEVALTPDADWYYDQAISLAQGRGYMNGEGEPSAFWPPGWPLTLSVIFRVFGASPLVVGLFNLAASLVIGLMMLKLGRLLSGNELAARTGLLLLAVYPNAIAYVPLALTEVYYTALLMLGCWILLSRTHWRSLLLAGVIFGVATLVKAQTIVVIPAIFAIDWLRAAPFWRRFPALFGQGALVLLVALLTIAPWTIRNYQQLGEFVPVSTNGGITLLTGNHDFATGDYSPDAPVVREVQNRPGLSEVERDAEAGRIAKEWIADNPQRFLSLSARKILRLWLPDGEGEWAYQSGAPSYYEYQRLYRTLRYANQAYYALLMIGFLAAFMMRTELRLRVGQRWAGWWLLPYMLALYLTLICVVFSGQSRFHYPIMPFICLTCGWLLTLHLSSARNPAMQRL</sequence>
<gene>
    <name evidence="10" type="ORF">GRI91_08495</name>
</gene>
<feature type="transmembrane region" description="Helical" evidence="8">
    <location>
        <begin position="222"/>
        <end position="241"/>
    </location>
</feature>
<proteinExistence type="predicted"/>
<dbReference type="GO" id="GO:0005886">
    <property type="term" value="C:plasma membrane"/>
    <property type="evidence" value="ECO:0007669"/>
    <property type="project" value="UniProtKB-SubCell"/>
</dbReference>
<evidence type="ECO:0000256" key="8">
    <source>
        <dbReference type="SAM" id="Phobius"/>
    </source>
</evidence>
<keyword evidence="2" id="KW-1003">Cell membrane</keyword>
<organism evidence="10 11">
    <name type="scientific">Altericroceibacterium endophyticum</name>
    <dbReference type="NCBI Taxonomy" id="1808508"/>
    <lineage>
        <taxon>Bacteria</taxon>
        <taxon>Pseudomonadati</taxon>
        <taxon>Pseudomonadota</taxon>
        <taxon>Alphaproteobacteria</taxon>
        <taxon>Sphingomonadales</taxon>
        <taxon>Erythrobacteraceae</taxon>
        <taxon>Altericroceibacterium</taxon>
    </lineage>
</organism>
<dbReference type="AlphaFoldDB" id="A0A6I4T6Q8"/>
<dbReference type="GO" id="GO:0016763">
    <property type="term" value="F:pentosyltransferase activity"/>
    <property type="evidence" value="ECO:0007669"/>
    <property type="project" value="TreeGrafter"/>
</dbReference>
<dbReference type="PANTHER" id="PTHR33908">
    <property type="entry name" value="MANNOSYLTRANSFERASE YKCB-RELATED"/>
    <property type="match status" value="1"/>
</dbReference>
<dbReference type="RefSeq" id="WP_160736216.1">
    <property type="nucleotide sequence ID" value="NZ_WTYT01000003.1"/>
</dbReference>
<feature type="transmembrane region" description="Helical" evidence="8">
    <location>
        <begin position="96"/>
        <end position="123"/>
    </location>
</feature>
<feature type="transmembrane region" description="Helical" evidence="8">
    <location>
        <begin position="418"/>
        <end position="437"/>
    </location>
</feature>
<feature type="transmembrane region" description="Helical" evidence="8">
    <location>
        <begin position="183"/>
        <end position="210"/>
    </location>
</feature>
<evidence type="ECO:0000313" key="10">
    <source>
        <dbReference type="EMBL" id="MXO65791.1"/>
    </source>
</evidence>
<accession>A0A6I4T6Q8</accession>
<dbReference type="InterPro" id="IPR050297">
    <property type="entry name" value="LipidA_mod_glycosyltrf_83"/>
</dbReference>
<dbReference type="InterPro" id="IPR038731">
    <property type="entry name" value="RgtA/B/C-like"/>
</dbReference>
<reference evidence="10 11" key="1">
    <citation type="submission" date="2019-12" db="EMBL/GenBank/DDBJ databases">
        <title>Genomic-based taxomic classification of the family Erythrobacteraceae.</title>
        <authorList>
            <person name="Xu L."/>
        </authorList>
    </citation>
    <scope>NUCLEOTIDE SEQUENCE [LARGE SCALE GENOMIC DNA]</scope>
    <source>
        <strain evidence="10 11">LMG 29518</strain>
    </source>
</reference>
<dbReference type="GO" id="GO:0009103">
    <property type="term" value="P:lipopolysaccharide biosynthetic process"/>
    <property type="evidence" value="ECO:0007669"/>
    <property type="project" value="UniProtKB-ARBA"/>
</dbReference>
<keyword evidence="4 10" id="KW-0808">Transferase</keyword>
<feature type="domain" description="Glycosyltransferase RgtA/B/C/D-like" evidence="9">
    <location>
        <begin position="87"/>
        <end position="244"/>
    </location>
</feature>
<keyword evidence="3" id="KW-0328">Glycosyltransferase</keyword>
<keyword evidence="6 8" id="KW-1133">Transmembrane helix</keyword>
<evidence type="ECO:0000256" key="5">
    <source>
        <dbReference type="ARBA" id="ARBA00022692"/>
    </source>
</evidence>
<protein>
    <submittedName>
        <fullName evidence="10">Glycosyl transferase</fullName>
    </submittedName>
</protein>
<evidence type="ECO:0000256" key="6">
    <source>
        <dbReference type="ARBA" id="ARBA00022989"/>
    </source>
</evidence>
<evidence type="ECO:0000256" key="1">
    <source>
        <dbReference type="ARBA" id="ARBA00004651"/>
    </source>
</evidence>
<keyword evidence="11" id="KW-1185">Reference proteome</keyword>
<dbReference type="PANTHER" id="PTHR33908:SF11">
    <property type="entry name" value="MEMBRANE PROTEIN"/>
    <property type="match status" value="1"/>
</dbReference>
<evidence type="ECO:0000259" key="9">
    <source>
        <dbReference type="Pfam" id="PF13231"/>
    </source>
</evidence>
<dbReference type="EMBL" id="WTYT01000003">
    <property type="protein sequence ID" value="MXO65791.1"/>
    <property type="molecule type" value="Genomic_DNA"/>
</dbReference>
<feature type="transmembrane region" description="Helical" evidence="8">
    <location>
        <begin position="361"/>
        <end position="378"/>
    </location>
</feature>
<keyword evidence="7 8" id="KW-0472">Membrane</keyword>
<evidence type="ECO:0000256" key="3">
    <source>
        <dbReference type="ARBA" id="ARBA00022676"/>
    </source>
</evidence>
<feature type="transmembrane region" description="Helical" evidence="8">
    <location>
        <begin position="160"/>
        <end position="176"/>
    </location>
</feature>
<feature type="transmembrane region" description="Helical" evidence="8">
    <location>
        <begin position="33"/>
        <end position="51"/>
    </location>
</feature>
<evidence type="ECO:0000256" key="7">
    <source>
        <dbReference type="ARBA" id="ARBA00023136"/>
    </source>
</evidence>
<feature type="transmembrane region" description="Helical" evidence="8">
    <location>
        <begin position="390"/>
        <end position="411"/>
    </location>
</feature>
<comment type="caution">
    <text evidence="10">The sequence shown here is derived from an EMBL/GenBank/DDBJ whole genome shotgun (WGS) entry which is preliminary data.</text>
</comment>
<name>A0A6I4T6Q8_9SPHN</name>
<dbReference type="Pfam" id="PF13231">
    <property type="entry name" value="PMT_2"/>
    <property type="match status" value="1"/>
</dbReference>
<evidence type="ECO:0000256" key="2">
    <source>
        <dbReference type="ARBA" id="ARBA00022475"/>
    </source>
</evidence>
<keyword evidence="5 8" id="KW-0812">Transmembrane</keyword>
<evidence type="ECO:0000313" key="11">
    <source>
        <dbReference type="Proteomes" id="UP000438476"/>
    </source>
</evidence>
<feature type="transmembrane region" description="Helical" evidence="8">
    <location>
        <begin position="135"/>
        <end position="154"/>
    </location>
</feature>
<comment type="subcellular location">
    <subcellularLocation>
        <location evidence="1">Cell membrane</location>
        <topology evidence="1">Multi-pass membrane protein</topology>
    </subcellularLocation>
</comment>